<feature type="transmembrane region" description="Helical" evidence="1">
    <location>
        <begin position="180"/>
        <end position="205"/>
    </location>
</feature>
<feature type="transmembrane region" description="Helical" evidence="1">
    <location>
        <begin position="7"/>
        <end position="29"/>
    </location>
</feature>
<sequence length="266" mass="29237">MEDFVVSLLIGVLFGIGAVALVMGVYFAARRLLSLGEDTHRTHDAASSVAFRIAALYGLMLALVYAQELDDYKGIRTNLAEEAVAVADVYNDIARYGGTAVAEVQAGLARYLSAVVDGEWDRLGRHFGLSADAWREWDAVYVRLLDLTPQTDRERYLANRMRDRATAIARFRQIRETTAVGAFSGLFWGPAAMGLALLTIPFYVFPPTWNNLALLSVFGLYSGVVLFFIYMFANPFEPPGKLPPTPFIQLLEGDIGKSLRATTPGA</sequence>
<organism evidence="2 3">
    <name type="scientific">Aquibium pacificus</name>
    <dbReference type="NCBI Taxonomy" id="3153579"/>
    <lineage>
        <taxon>Bacteria</taxon>
        <taxon>Pseudomonadati</taxon>
        <taxon>Pseudomonadota</taxon>
        <taxon>Alphaproteobacteria</taxon>
        <taxon>Hyphomicrobiales</taxon>
        <taxon>Phyllobacteriaceae</taxon>
        <taxon>Aquibium</taxon>
    </lineage>
</organism>
<dbReference type="EMBL" id="JBDPGJ010000005">
    <property type="protein sequence ID" value="MEX0408207.1"/>
    <property type="molecule type" value="Genomic_DNA"/>
</dbReference>
<dbReference type="Pfam" id="PF14023">
    <property type="entry name" value="Bestrophin-like"/>
    <property type="match status" value="1"/>
</dbReference>
<keyword evidence="1" id="KW-0472">Membrane</keyword>
<feature type="transmembrane region" description="Helical" evidence="1">
    <location>
        <begin position="211"/>
        <end position="233"/>
    </location>
</feature>
<gene>
    <name evidence="2" type="ORF">ABGN05_21325</name>
</gene>
<evidence type="ECO:0000313" key="2">
    <source>
        <dbReference type="EMBL" id="MEX0408207.1"/>
    </source>
</evidence>
<proteinExistence type="predicted"/>
<evidence type="ECO:0008006" key="4">
    <source>
        <dbReference type="Google" id="ProtNLM"/>
    </source>
</evidence>
<keyword evidence="1" id="KW-1133">Transmembrane helix</keyword>
<keyword evidence="1" id="KW-0812">Transmembrane</keyword>
<reference evidence="2 3" key="1">
    <citation type="submission" date="2024-05" db="EMBL/GenBank/DDBJ databases">
        <authorList>
            <person name="Jiang F."/>
        </authorList>
    </citation>
    <scope>NUCLEOTIDE SEQUENCE [LARGE SCALE GENOMIC DNA]</scope>
    <source>
        <strain evidence="2 3">LZ166</strain>
    </source>
</reference>
<keyword evidence="3" id="KW-1185">Reference proteome</keyword>
<accession>A0ABV3SN48</accession>
<evidence type="ECO:0000256" key="1">
    <source>
        <dbReference type="SAM" id="Phobius"/>
    </source>
</evidence>
<name>A0ABV3SN48_9HYPH</name>
<protein>
    <recommendedName>
        <fullName evidence="4">DUF4239 domain-containing protein</fullName>
    </recommendedName>
</protein>
<dbReference type="InterPro" id="IPR025333">
    <property type="entry name" value="DUF4239"/>
</dbReference>
<feature type="transmembrane region" description="Helical" evidence="1">
    <location>
        <begin position="49"/>
        <end position="66"/>
    </location>
</feature>
<dbReference type="Proteomes" id="UP001556692">
    <property type="component" value="Unassembled WGS sequence"/>
</dbReference>
<comment type="caution">
    <text evidence="2">The sequence shown here is derived from an EMBL/GenBank/DDBJ whole genome shotgun (WGS) entry which is preliminary data.</text>
</comment>
<dbReference type="RefSeq" id="WP_367956079.1">
    <property type="nucleotide sequence ID" value="NZ_JBDPGJ010000005.1"/>
</dbReference>
<evidence type="ECO:0000313" key="3">
    <source>
        <dbReference type="Proteomes" id="UP001556692"/>
    </source>
</evidence>